<dbReference type="KEGG" id="cag:Cagg_2231"/>
<evidence type="ECO:0000313" key="3">
    <source>
        <dbReference type="Proteomes" id="UP000002508"/>
    </source>
</evidence>
<keyword evidence="1" id="KW-0812">Transmembrane</keyword>
<organism evidence="2 3">
    <name type="scientific">Chloroflexus aggregans (strain MD-66 / DSM 9485)</name>
    <dbReference type="NCBI Taxonomy" id="326427"/>
    <lineage>
        <taxon>Bacteria</taxon>
        <taxon>Bacillati</taxon>
        <taxon>Chloroflexota</taxon>
        <taxon>Chloroflexia</taxon>
        <taxon>Chloroflexales</taxon>
        <taxon>Chloroflexineae</taxon>
        <taxon>Chloroflexaceae</taxon>
        <taxon>Chloroflexus</taxon>
    </lineage>
</organism>
<feature type="transmembrane region" description="Helical" evidence="1">
    <location>
        <begin position="335"/>
        <end position="353"/>
    </location>
</feature>
<evidence type="ECO:0000313" key="2">
    <source>
        <dbReference type="EMBL" id="ACL25114.1"/>
    </source>
</evidence>
<proteinExistence type="predicted"/>
<evidence type="ECO:0000256" key="1">
    <source>
        <dbReference type="SAM" id="Phobius"/>
    </source>
</evidence>
<feature type="transmembrane region" description="Helical" evidence="1">
    <location>
        <begin position="605"/>
        <end position="621"/>
    </location>
</feature>
<dbReference type="PROSITE" id="PS51257">
    <property type="entry name" value="PROKAR_LIPOPROTEIN"/>
    <property type="match status" value="1"/>
</dbReference>
<sequence length="659" mass="70625">MTLTRPMSPLAVICSAYRQTWPIMVGLLTLIMIGCGLAYQIPTSVHLAVGGDPTSHRREDDAPFLQMVHAAEPATPTTVEWWTLPGADNPYRWTQPESVISVPGLGGGHWLITVRAQGGRPDGAPTATHWQAGTWPPLELMLPATTPRRYTVLVPSDGAVHLTLRSEPLRVATDPRVLGFVLYAVHVQPVNGWRPPDWGQLGWLGLWLVAILVWGGTVGLPARWSMTGLAIGGGAAIVALVLVRPAFALLMPILTTLTLLATFISAIITLRRPHQLAWQQAISLTLIAVIVRLAGLLHPHAISSDAGFHANNLLRLGVGHVLLTAGLPAEAGGGLAPYPAGFYLIALPFQLLLNDDFASRRLLVTVIAAVLDSLFCLLIWWLVRQAGFRQRTALLSASGYIVATQALEALAIGELANVGGQALLIPALLGLNTGAAPSSDRRALVGLTLAIAAGLMAHSGLTLSFGTFIGWAWLLAWRQPSNIVSPWRLFVAAAGGLALALMIMYTAPPYLELVVNRSSQGVNGGQPLLQIITDTTGALLGLQPPQRRSLPIPVGLALANLVGCWLLWRTATPTASGLRWLLGAWWGSTLSSLALLLIADQGIRWALFLYPALCITAGIALDRIAEHGRLGKLMVVAWLVAIWGQGLTLWIEQIRDYLH</sequence>
<dbReference type="EMBL" id="CP001337">
    <property type="protein sequence ID" value="ACL25114.1"/>
    <property type="molecule type" value="Genomic_DNA"/>
</dbReference>
<reference evidence="2" key="1">
    <citation type="submission" date="2008-12" db="EMBL/GenBank/DDBJ databases">
        <title>Complete sequence of Chloroflexus aggregans DSM 9485.</title>
        <authorList>
            <consortium name="US DOE Joint Genome Institute"/>
            <person name="Lucas S."/>
            <person name="Copeland A."/>
            <person name="Lapidus A."/>
            <person name="Glavina del Rio T."/>
            <person name="Dalin E."/>
            <person name="Tice H."/>
            <person name="Pitluck S."/>
            <person name="Foster B."/>
            <person name="Larimer F."/>
            <person name="Land M."/>
            <person name="Hauser L."/>
            <person name="Kyrpides N."/>
            <person name="Mikhailova N."/>
            <person name="Bryant D."/>
            <person name="Richardson P."/>
        </authorList>
    </citation>
    <scope>NUCLEOTIDE SEQUENCE</scope>
    <source>
        <strain evidence="2">DSM 9485</strain>
    </source>
</reference>
<feature type="transmembrane region" description="Helical" evidence="1">
    <location>
        <begin position="250"/>
        <end position="270"/>
    </location>
</feature>
<feature type="transmembrane region" description="Helical" evidence="1">
    <location>
        <begin position="276"/>
        <end position="298"/>
    </location>
</feature>
<keyword evidence="1" id="KW-0472">Membrane</keyword>
<dbReference type="RefSeq" id="WP_015940972.1">
    <property type="nucleotide sequence ID" value="NC_011831.1"/>
</dbReference>
<dbReference type="STRING" id="326427.Cagg_2231"/>
<name>B8GD47_CHLAD</name>
<dbReference type="Proteomes" id="UP000002508">
    <property type="component" value="Chromosome"/>
</dbReference>
<keyword evidence="1" id="KW-1133">Transmembrane helix</keyword>
<feature type="transmembrane region" description="Helical" evidence="1">
    <location>
        <begin position="487"/>
        <end position="507"/>
    </location>
</feature>
<keyword evidence="3" id="KW-1185">Reference proteome</keyword>
<protein>
    <submittedName>
        <fullName evidence="2">Uncharacterized protein</fullName>
    </submittedName>
</protein>
<feature type="transmembrane region" description="Helical" evidence="1">
    <location>
        <begin position="362"/>
        <end position="383"/>
    </location>
</feature>
<feature type="transmembrane region" description="Helical" evidence="1">
    <location>
        <begin position="633"/>
        <end position="651"/>
    </location>
</feature>
<feature type="transmembrane region" description="Helical" evidence="1">
    <location>
        <begin position="20"/>
        <end position="39"/>
    </location>
</feature>
<feature type="transmembrane region" description="Helical" evidence="1">
    <location>
        <begin position="550"/>
        <end position="568"/>
    </location>
</feature>
<feature type="transmembrane region" description="Helical" evidence="1">
    <location>
        <begin position="447"/>
        <end position="475"/>
    </location>
</feature>
<feature type="transmembrane region" description="Helical" evidence="1">
    <location>
        <begin position="224"/>
        <end position="243"/>
    </location>
</feature>
<dbReference type="AlphaFoldDB" id="B8GD47"/>
<gene>
    <name evidence="2" type="ordered locus">Cagg_2231</name>
</gene>
<feature type="transmembrane region" description="Helical" evidence="1">
    <location>
        <begin position="580"/>
        <end position="599"/>
    </location>
</feature>
<dbReference type="eggNOG" id="COG1287">
    <property type="taxonomic scope" value="Bacteria"/>
</dbReference>
<feature type="transmembrane region" description="Helical" evidence="1">
    <location>
        <begin position="201"/>
        <end position="218"/>
    </location>
</feature>
<accession>B8GD47</accession>
<dbReference type="HOGENOM" id="CLU_427459_0_0_0"/>